<dbReference type="RefSeq" id="WP_202896418.1">
    <property type="nucleotide sequence ID" value="NZ_BAABJL010000151.1"/>
</dbReference>
<keyword evidence="3" id="KW-0808">Transferase</keyword>
<dbReference type="PANTHER" id="PTHR21064">
    <property type="entry name" value="AMINOGLYCOSIDE PHOSPHOTRANSFERASE DOMAIN-CONTAINING PROTEIN-RELATED"/>
    <property type="match status" value="1"/>
</dbReference>
<dbReference type="GO" id="GO:0009088">
    <property type="term" value="P:threonine biosynthetic process"/>
    <property type="evidence" value="ECO:0007669"/>
    <property type="project" value="TreeGrafter"/>
</dbReference>
<comment type="similarity">
    <text evidence="1">Belongs to the pseudomonas-type ThrB family.</text>
</comment>
<evidence type="ECO:0000313" key="4">
    <source>
        <dbReference type="Proteomes" id="UP000638648"/>
    </source>
</evidence>
<evidence type="ECO:0000313" key="3">
    <source>
        <dbReference type="EMBL" id="MBE1607032.1"/>
    </source>
</evidence>
<dbReference type="EC" id="2.7.1.39" evidence="3"/>
<evidence type="ECO:0000259" key="2">
    <source>
        <dbReference type="Pfam" id="PF01636"/>
    </source>
</evidence>
<organism evidence="3 4">
    <name type="scientific">Actinopolymorpha pittospori</name>
    <dbReference type="NCBI Taxonomy" id="648752"/>
    <lineage>
        <taxon>Bacteria</taxon>
        <taxon>Bacillati</taxon>
        <taxon>Actinomycetota</taxon>
        <taxon>Actinomycetes</taxon>
        <taxon>Propionibacteriales</taxon>
        <taxon>Actinopolymorphaceae</taxon>
        <taxon>Actinopolymorpha</taxon>
    </lineage>
</organism>
<gene>
    <name evidence="3" type="ORF">HEB94_003880</name>
</gene>
<dbReference type="SUPFAM" id="SSF56112">
    <property type="entry name" value="Protein kinase-like (PK-like)"/>
    <property type="match status" value="1"/>
</dbReference>
<dbReference type="InterPro" id="IPR050249">
    <property type="entry name" value="Pseudomonas-type_ThrB"/>
</dbReference>
<name>A0A927N152_9ACTN</name>
<dbReference type="Proteomes" id="UP000638648">
    <property type="component" value="Unassembled WGS sequence"/>
</dbReference>
<dbReference type="GO" id="GO:0004413">
    <property type="term" value="F:homoserine kinase activity"/>
    <property type="evidence" value="ECO:0007669"/>
    <property type="project" value="UniProtKB-EC"/>
</dbReference>
<keyword evidence="3" id="KW-0418">Kinase</keyword>
<accession>A0A927N152</accession>
<protein>
    <submittedName>
        <fullName evidence="3">Homoserine kinase type II</fullName>
        <ecNumber evidence="3">2.7.1.39</ecNumber>
    </submittedName>
</protein>
<keyword evidence="4" id="KW-1185">Reference proteome</keyword>
<feature type="domain" description="Aminoglycoside phosphotransferase" evidence="2">
    <location>
        <begin position="64"/>
        <end position="273"/>
    </location>
</feature>
<comment type="caution">
    <text evidence="3">The sequence shown here is derived from an EMBL/GenBank/DDBJ whole genome shotgun (WGS) entry which is preliminary data.</text>
</comment>
<dbReference type="InterPro" id="IPR002575">
    <property type="entry name" value="Aminoglycoside_PTrfase"/>
</dbReference>
<dbReference type="PANTHER" id="PTHR21064:SF6">
    <property type="entry name" value="AMINOGLYCOSIDE PHOSPHOTRANSFERASE DOMAIN-CONTAINING PROTEIN"/>
    <property type="match status" value="1"/>
</dbReference>
<dbReference type="Gene3D" id="3.90.1200.10">
    <property type="match status" value="1"/>
</dbReference>
<dbReference type="Pfam" id="PF01636">
    <property type="entry name" value="APH"/>
    <property type="match status" value="1"/>
</dbReference>
<dbReference type="EMBL" id="JADBEM010000001">
    <property type="protein sequence ID" value="MBE1607032.1"/>
    <property type="molecule type" value="Genomic_DNA"/>
</dbReference>
<evidence type="ECO:0000256" key="1">
    <source>
        <dbReference type="ARBA" id="ARBA00038240"/>
    </source>
</evidence>
<dbReference type="InterPro" id="IPR011009">
    <property type="entry name" value="Kinase-like_dom_sf"/>
</dbReference>
<dbReference type="AlphaFoldDB" id="A0A927N152"/>
<proteinExistence type="inferred from homology"/>
<sequence length="341" mass="36615">MNISRTQPPAVAMLWETHEPRDALLSRFGFDGADAAARWLAGVLAAEWGVTMRSCERVVISAGNALAWITTDAGPLIAKWSAVSKLHPRLTEVAALTAWLDDRGLPVSAPIASSRGVLQVEVDGVSMGLQTVVDGVHLDVDDRDQVHEAGVVLARLHLALADYPDGDRVAAQPKQRPATSAEPLVQRIVRWLDSMPLERRSRAAESLRESLAALGSKGTASLAVQLVHNDFRSANVLCNGGRITAVLDFEEVGLDHPVADLAGAAVLLGTRFRGWGPVSARTREVFVSGYRSVRALSEPEEAWLSALMLWRTLGHVPVGDDPAGWAGSADEQAFGHEGSRR</sequence>
<reference evidence="3" key="1">
    <citation type="submission" date="2020-10" db="EMBL/GenBank/DDBJ databases">
        <title>Sequencing the genomes of 1000 actinobacteria strains.</title>
        <authorList>
            <person name="Klenk H.-P."/>
        </authorList>
    </citation>
    <scope>NUCLEOTIDE SEQUENCE</scope>
    <source>
        <strain evidence="3">DSM 45354</strain>
    </source>
</reference>